<protein>
    <submittedName>
        <fullName evidence="1">Uncharacterized protein</fullName>
    </submittedName>
</protein>
<reference evidence="1" key="1">
    <citation type="submission" date="2013-07" db="EMBL/GenBank/DDBJ databases">
        <title>The genome of an arbuscular mycorrhizal fungus provides insights into the evolution of the oldest plant symbiosis.</title>
        <authorList>
            <consortium name="DOE Joint Genome Institute"/>
            <person name="Tisserant E."/>
            <person name="Malbreil M."/>
            <person name="Kuo A."/>
            <person name="Kohler A."/>
            <person name="Symeonidi A."/>
            <person name="Balestrini R."/>
            <person name="Charron P."/>
            <person name="Duensing N."/>
            <person name="Frei-dit-Frey N."/>
            <person name="Gianinazzi-Pearson V."/>
            <person name="Gilbert B."/>
            <person name="Handa Y."/>
            <person name="Hijri M."/>
            <person name="Kaul R."/>
            <person name="Kawaguchi M."/>
            <person name="Krajinski F."/>
            <person name="Lammers P."/>
            <person name="Lapierre D."/>
            <person name="Masclaux F.G."/>
            <person name="Murat C."/>
            <person name="Morin E."/>
            <person name="Ndikumana S."/>
            <person name="Pagni M."/>
            <person name="Petitpierre D."/>
            <person name="Requena N."/>
            <person name="Rosikiewicz P."/>
            <person name="Riley R."/>
            <person name="Saito K."/>
            <person name="San Clemente H."/>
            <person name="Shapiro H."/>
            <person name="van Tuinen D."/>
            <person name="Becard G."/>
            <person name="Bonfante P."/>
            <person name="Paszkowski U."/>
            <person name="Shachar-Hill Y."/>
            <person name="Young J.P."/>
            <person name="Sanders I.R."/>
            <person name="Henrissat B."/>
            <person name="Rensing S.A."/>
            <person name="Grigoriev I.V."/>
            <person name="Corradi N."/>
            <person name="Roux C."/>
            <person name="Martin F."/>
        </authorList>
    </citation>
    <scope>NUCLEOTIDE SEQUENCE</scope>
    <source>
        <strain evidence="1">DAOM 197198</strain>
    </source>
</reference>
<dbReference type="EMBL" id="KI301516">
    <property type="protein sequence ID" value="ERZ95064.1"/>
    <property type="molecule type" value="Genomic_DNA"/>
</dbReference>
<evidence type="ECO:0000313" key="1">
    <source>
        <dbReference type="EMBL" id="ERZ95064.1"/>
    </source>
</evidence>
<organism evidence="1">
    <name type="scientific">Rhizophagus irregularis (strain DAOM 181602 / DAOM 197198 / MUCL 43194)</name>
    <name type="common">Arbuscular mycorrhizal fungus</name>
    <name type="synonym">Glomus intraradices</name>
    <dbReference type="NCBI Taxonomy" id="747089"/>
    <lineage>
        <taxon>Eukaryota</taxon>
        <taxon>Fungi</taxon>
        <taxon>Fungi incertae sedis</taxon>
        <taxon>Mucoromycota</taxon>
        <taxon>Glomeromycotina</taxon>
        <taxon>Glomeromycetes</taxon>
        <taxon>Glomerales</taxon>
        <taxon>Glomeraceae</taxon>
        <taxon>Rhizophagus</taxon>
    </lineage>
</organism>
<name>U9SGV0_RHIID</name>
<accession>U9SGV0</accession>
<sequence>MPSKNHFIEFEKLLQVCQNLKSLLLITSNFYMQRTDEEILENRKEILKILIKSAPTNLREIRFFNDFNISLEVLEEFFEKWRGRPALSILTSNSIYEGEDYKNLINKYKNNGVIKNFKCESYVYVEDMNFKI</sequence>
<proteinExistence type="predicted"/>
<gene>
    <name evidence="1" type="ORF">GLOINDRAFT_13987</name>
</gene>
<dbReference type="AlphaFoldDB" id="U9SGV0"/>
<dbReference type="VEuPathDB" id="FungiDB:RhiirFUN_011461"/>
<dbReference type="HOGENOM" id="CLU_1918219_0_0_1"/>